<dbReference type="GO" id="GO:0047527">
    <property type="term" value="F:2,3-dihydroxybenzoate-serine ligase activity"/>
    <property type="evidence" value="ECO:0007669"/>
    <property type="project" value="TreeGrafter"/>
</dbReference>
<feature type="domain" description="Carrier" evidence="5">
    <location>
        <begin position="1859"/>
        <end position="1940"/>
    </location>
</feature>
<dbReference type="CDD" id="cd05930">
    <property type="entry name" value="A_NRPS"/>
    <property type="match status" value="3"/>
</dbReference>
<evidence type="ECO:0000256" key="1">
    <source>
        <dbReference type="ARBA" id="ARBA00001957"/>
    </source>
</evidence>
<dbReference type="Gene3D" id="2.30.38.10">
    <property type="entry name" value="Luciferase, Domain 3"/>
    <property type="match status" value="1"/>
</dbReference>
<dbReference type="Pfam" id="PF00668">
    <property type="entry name" value="Condensation"/>
    <property type="match status" value="6"/>
</dbReference>
<dbReference type="FunFam" id="3.30.300.30:FF:000015">
    <property type="entry name" value="Nonribosomal peptide synthase SidD"/>
    <property type="match status" value="2"/>
</dbReference>
<dbReference type="PANTHER" id="PTHR45527:SF1">
    <property type="entry name" value="FATTY ACID SYNTHASE"/>
    <property type="match status" value="1"/>
</dbReference>
<feature type="compositionally biased region" description="Basic and acidic residues" evidence="4">
    <location>
        <begin position="698"/>
        <end position="715"/>
    </location>
</feature>
<feature type="compositionally biased region" description="Low complexity" evidence="4">
    <location>
        <begin position="187"/>
        <end position="201"/>
    </location>
</feature>
<dbReference type="NCBIfam" id="TIGR01733">
    <property type="entry name" value="AA-adenyl-dom"/>
    <property type="match status" value="3"/>
</dbReference>
<evidence type="ECO:0000313" key="6">
    <source>
        <dbReference type="EMBL" id="GAB37793.1"/>
    </source>
</evidence>
<dbReference type="FunFam" id="3.40.50.980:FF:000001">
    <property type="entry name" value="Non-ribosomal peptide synthetase"/>
    <property type="match status" value="1"/>
</dbReference>
<dbReference type="InterPro" id="IPR045851">
    <property type="entry name" value="AMP-bd_C_sf"/>
</dbReference>
<feature type="compositionally biased region" description="Polar residues" evidence="4">
    <location>
        <begin position="3370"/>
        <end position="3379"/>
    </location>
</feature>
<dbReference type="GO" id="GO:0005829">
    <property type="term" value="C:cytosol"/>
    <property type="evidence" value="ECO:0007669"/>
    <property type="project" value="TreeGrafter"/>
</dbReference>
<feature type="region of interest" description="Disordered" evidence="4">
    <location>
        <begin position="3216"/>
        <end position="3235"/>
    </location>
</feature>
<gene>
    <name evidence="6" type="ORF">GOSPT_022_01370</name>
</gene>
<dbReference type="GO" id="GO:0043041">
    <property type="term" value="P:amino acid activation for nonribosomal peptide biosynthetic process"/>
    <property type="evidence" value="ECO:0007669"/>
    <property type="project" value="TreeGrafter"/>
</dbReference>
<dbReference type="Gene3D" id="3.30.300.30">
    <property type="match status" value="3"/>
</dbReference>
<dbReference type="GO" id="GO:0008610">
    <property type="term" value="P:lipid biosynthetic process"/>
    <property type="evidence" value="ECO:0007669"/>
    <property type="project" value="UniProtKB-ARBA"/>
</dbReference>
<dbReference type="InterPro" id="IPR025110">
    <property type="entry name" value="AMP-bd_C"/>
</dbReference>
<dbReference type="InterPro" id="IPR000873">
    <property type="entry name" value="AMP-dep_synth/lig_dom"/>
</dbReference>
<protein>
    <submittedName>
        <fullName evidence="6">Putative non-ribosomal peptide synthetase</fullName>
    </submittedName>
</protein>
<comment type="cofactor">
    <cofactor evidence="1">
        <name>pantetheine 4'-phosphate</name>
        <dbReference type="ChEBI" id="CHEBI:47942"/>
    </cofactor>
</comment>
<feature type="region of interest" description="Disordered" evidence="4">
    <location>
        <begin position="187"/>
        <end position="217"/>
    </location>
</feature>
<evidence type="ECO:0000256" key="4">
    <source>
        <dbReference type="SAM" id="MobiDB-lite"/>
    </source>
</evidence>
<feature type="region of interest" description="Disordered" evidence="4">
    <location>
        <begin position="1"/>
        <end position="25"/>
    </location>
</feature>
<dbReference type="EMBL" id="BAFC01000022">
    <property type="protein sequence ID" value="GAB37793.1"/>
    <property type="molecule type" value="Genomic_DNA"/>
</dbReference>
<dbReference type="eggNOG" id="COG1020">
    <property type="taxonomic scope" value="Bacteria"/>
</dbReference>
<dbReference type="GO" id="GO:0031177">
    <property type="term" value="F:phosphopantetheine binding"/>
    <property type="evidence" value="ECO:0007669"/>
    <property type="project" value="InterPro"/>
</dbReference>
<dbReference type="SUPFAM" id="SSF47336">
    <property type="entry name" value="ACP-like"/>
    <property type="match status" value="3"/>
</dbReference>
<reference evidence="6 7" key="1">
    <citation type="submission" date="2012-02" db="EMBL/GenBank/DDBJ databases">
        <title>Whole genome shotgun sequence of Gordonia sputi NBRC 100414.</title>
        <authorList>
            <person name="Yoshida I."/>
            <person name="Hosoyama A."/>
            <person name="Tsuchikane K."/>
            <person name="Katsumata H."/>
            <person name="Yamazaki S."/>
            <person name="Fujita N."/>
        </authorList>
    </citation>
    <scope>NUCLEOTIDE SEQUENCE [LARGE SCALE GENOMIC DNA]</scope>
    <source>
        <strain evidence="6 7">NBRC 100414</strain>
    </source>
</reference>
<dbReference type="InterPro" id="IPR010071">
    <property type="entry name" value="AA_adenyl_dom"/>
</dbReference>
<feature type="domain" description="Carrier" evidence="5">
    <location>
        <begin position="3970"/>
        <end position="4046"/>
    </location>
</feature>
<keyword evidence="3" id="KW-0597">Phosphoprotein</keyword>
<organism evidence="6 7">
    <name type="scientific">Gordonia sputi NBRC 100414</name>
    <dbReference type="NCBI Taxonomy" id="1089453"/>
    <lineage>
        <taxon>Bacteria</taxon>
        <taxon>Bacillati</taxon>
        <taxon>Actinomycetota</taxon>
        <taxon>Actinomycetes</taxon>
        <taxon>Mycobacteriales</taxon>
        <taxon>Gordoniaceae</taxon>
        <taxon>Gordonia</taxon>
    </lineage>
</organism>
<dbReference type="Proteomes" id="UP000005845">
    <property type="component" value="Unassembled WGS sequence"/>
</dbReference>
<dbReference type="FunFam" id="2.30.38.10:FF:000001">
    <property type="entry name" value="Non-ribosomal peptide synthetase PvdI"/>
    <property type="match status" value="2"/>
</dbReference>
<dbReference type="InterPro" id="IPR020806">
    <property type="entry name" value="PKS_PP-bd"/>
</dbReference>
<dbReference type="PROSITE" id="PS00012">
    <property type="entry name" value="PHOSPHOPANTETHEINE"/>
    <property type="match status" value="3"/>
</dbReference>
<dbReference type="SUPFAM" id="SSF52777">
    <property type="entry name" value="CoA-dependent acyltransferases"/>
    <property type="match status" value="11"/>
</dbReference>
<keyword evidence="7" id="KW-1185">Reference proteome</keyword>
<dbReference type="GO" id="GO:0009366">
    <property type="term" value="C:enterobactin synthetase complex"/>
    <property type="evidence" value="ECO:0007669"/>
    <property type="project" value="TreeGrafter"/>
</dbReference>
<dbReference type="Pfam" id="PF00501">
    <property type="entry name" value="AMP-binding"/>
    <property type="match status" value="3"/>
</dbReference>
<name>H5TWD5_9ACTN</name>
<evidence type="ECO:0000256" key="2">
    <source>
        <dbReference type="ARBA" id="ARBA00022450"/>
    </source>
</evidence>
<dbReference type="SMART" id="SM00823">
    <property type="entry name" value="PKS_PP"/>
    <property type="match status" value="3"/>
</dbReference>
<dbReference type="InterPro" id="IPR020845">
    <property type="entry name" value="AMP-binding_CS"/>
</dbReference>
<dbReference type="PROSITE" id="PS00455">
    <property type="entry name" value="AMP_BINDING"/>
    <property type="match status" value="3"/>
</dbReference>
<proteinExistence type="predicted"/>
<dbReference type="CDD" id="cd19540">
    <property type="entry name" value="LCL_NRPS-like"/>
    <property type="match status" value="1"/>
</dbReference>
<dbReference type="SUPFAM" id="SSF56801">
    <property type="entry name" value="Acetyl-CoA synthetase-like"/>
    <property type="match status" value="3"/>
</dbReference>
<dbReference type="InterPro" id="IPR006162">
    <property type="entry name" value="Ppantetheine_attach_site"/>
</dbReference>
<evidence type="ECO:0000256" key="3">
    <source>
        <dbReference type="ARBA" id="ARBA00022553"/>
    </source>
</evidence>
<dbReference type="UniPathway" id="UPA00011"/>
<dbReference type="Pfam" id="PF13193">
    <property type="entry name" value="AMP-binding_C"/>
    <property type="match status" value="3"/>
</dbReference>
<dbReference type="InterPro" id="IPR023213">
    <property type="entry name" value="CAT-like_dom_sf"/>
</dbReference>
<sequence>MTSTRPDGNAPTDADAPVRTHGDSHDVTLPVLAGQRDIYLSMQASGDPALYVTGLYVEVDARTDVERLRASVLAVLEKAEAMRAVFVEEGGDVGQRILPTADFDVDVREMPLSDAREWMASHLAQPMDVRHGPLTECTILRTASTVTDQGTAQPDPTLVFLKVHHLVCDGMGLGFFTQAVQEQYDATEASGAAEPSGASDAFGASEGFGASDNARPSRPRDWRLLPVVDAEREYREGADFAADADYWLARMGDRPQPVRLLDDDVVPGRGIIASRFDIPLEVLDPLRALARDAGVRPTVLLIAAVAAFAHVRTGRTDLVLALPVTGRLDRRARTTPSMVTSVLPLRVDADPRDNLADLAARTERAVFALLAHSRFRGEDLGRALAAQARNSGTPASSDGPYRMFGLGVNVMANTSRQTIGGQPLSLHALASGPVSDVEIQIQVRRRDRPAEVVVRTVADAAEQAHGVGEDFAAFLRALAAAPSERLRAFTPDGQLDDAIRSVHTETHGAAGAVSLTPALARLRERQIDPDTLPPRIVRAWASSTVTPDAVREIASALVATHPALRTTVNRPAPILWTLTTASAQDSTIPVSIADSAPAEPLERGLTFVPATGEVIAAFDAALIDPTSAEILRTDLQTALDDAAASRHIEVDAPDTELSTVATGLAGRAADVGALAHYLETLAPGATLPRVDGATSTPRVDHTTHTSRVDVDDPNVERPTQHGLVAALAGAVADVFGAAAPKELLIDLAVDLRAVDLRAVDGTHVGARTVGPLQALEPLRVDLTNPSLPDGPNPILGSGPGLDVLRYLSPQVGAALAGATAAGQIVEPDVLVGDHGLPTAHPVSIRLLRNDSPDHTGWSVIVDVDAEVIPHADALAHAITDRVIADADRRLVALDDATVERLTREHGTIDDIWPLTPLQEGLFFQSQVDASDDIYTAQFWLDLGHRIDVEALRRAARALLDENPELRAAFVEVDGSPVQIIRNAVDPIIAEVDLTAASADVVDFELDAVLDADRVREIPIGTAPLWRITLIHLPNEHDRIVVNRRFLLWDGWSGGLVVSRLLAHLEGTPATTPEASLRDYLAWIADTSDADALAAWQAHLDGYTEPALVAPRAVGSTPRAPRRIEVDLGVAASESLRADARSAGVTLNTVISAALSLTLSRVLGVTDVAFGSTVAGRPTEVPGLDTVIGLFLNTVPVRTVLHPQESVRDFLRRSQDARVALMAYDHIGLARLQQETGHPVLFDVLYVLQNFRTEEEEREQSALHDVIGEGSLDHTHYPLALVVTPGASIRFRLEYRDDLIDHRYADGFVTRFRRALESIGRDLDTAVAALDLSLDSDVALVGPLHRLPDTTVSGLLAERAAMIPDADALSYGDSRLTYAQLDGEVDRVAQVLAEHGVGAETVVALAIPRSIETVVALFAILRAGGAYLPLELDHPDGRLHGIIDDAAPLLIMTHSSVAHRFDTVGLPTLTADDLPNPTTPEWVAPHVNPDQPAYVIYTSGSTGKPKGVITPYRGLTNMQLNHREKVFEPAIALAHEAGVSGRLRIAHTVSFAFDMSWEELLWLIEGHEVHVADEQLRADSTALVAYCATHRIDVINVTPTYAAQLFADGLLAGDHVPALVLLGGEAVSEPVWTALRRHPHTLGYNLYGPTEYTINTLGVGTDETPTSSVGTPIWNTTAHLLDPWLRPVPAGVPGELYISGAGLARGYLGRPDLTAERFVADPFSDGGRLYRTGDAMKIRPDGNLDFLGRTDDQVKVRGYRVELAEIDAAVTALPQIASSAVVATADPAAPDVKRLVAYVIPTDAGSELDYAQLRRELSANLPDYMVPTLFATVTEFPMTVNGKLDVKALPVPEVGGTRRAPRTELERRLCEVFAEVLGLPDTDEGCAVGIDDDFFALGGHSMAAMRLVSTLRAELGAELAIRDLFDARTPADIAARTELTGSTTDITTGVRPDRIPLSPAQERLWVLYEMDPDDISYHYGHVVRVHEPLDTDALSAAMRDVLARHESLRTVFETTADGEVHQRVLDPAEVPDVVEVRTAGADVTEATREFLTRAFDLRSAPPIRVQVAQVDAPDESSTVAVLTIAMHHIATDEWSDRPLLTDLTTAYAARATGAVPEFSPLPVQYADYALWQRDRISERGQQQLDFWTDTLADLPEELALPRDRPRRPGAPGSAATESTIVDSDTRSSLARIAADHGASMFMVAQAAVATLLYRVGAGADIPLGSPVSGRNDPALDDLVGFFVDTQVLRTDVGGHPRFDELIDRVRAVDLAAFDNQDIPFQQIVEHLAPQRVPGRNPLFCVSVGYLPFGAMPDRFLGVPATFDHLTSVSAKFDLAFTVVDNTETGELTLALEYATAMFDAATARDLLARLARILRAVSATPEIVVDQIELLSADDDASVRDAERGALALVDHADTVTDVIDDATRRHSSRIALSDTDGGSVDYAQLAAATRGLAARLVDLGVRPGDVVAVLVPRGMAQLAALQGVLRAGAAYLPIDTDTPADRVATILDDARPAAVIVGSGSSAPIGNSARNNHSVPTISVDGRLFEEDSEASITNSELPHVRADDAAYVVYTSGSSGRPKGVVVTHRSVVNLLRWRVQTMPGGGIGHADTVLAKTPVGFDGAVWELLLPFIVGARVLVAEQGAQRDPRRLANIIGAHGVTTTVFVPSLLELFVPHLPGLDSLRHMIVGGEALRTELVDEVLAAAPSLALINAYGPTETTVVVTDHTAVPHATTRTAPIGRPIAGTDLLVLDTSLRRVPDGAVGELYVRGTPLARGYLGRPARTAGSFVADPTGDLPGARVYRTGDLVRRRAGVLEYLGRIDSQVKVRGNRVELGEIEAALRSLPQVADAAVAVDSDRVVGWIVPAGDSSAAVSENGSSVVESVTRQLSTVLPDYMIPSPLVVLDAFPLNQTGKLDRRALPTPTVDGSQGTSPRTSLESDLAEIFSAVLGTEVADIHASFFSLGGHSLAAIKLVNLIRGSLGYDIGVRTVFDEPSIAQLAEWLVANGESTSAQSHADTTSLRRRADAEPVLSFGQAQMLTLAGVSGPTSTYNVPLLWRPGGPEGTTPIDPDVLRAAVRDVVDRHEILRTRYPDDRPDVVVAPEIPVRVVSDIAELHADAAHAFDLATEIPIRVATTSEFAVVTIHHIATDEWSAAPLRADLDTAYHARAQQIAPEWDDLALQYSDFAAWQRDLLADDRGRRELDFWRRALDGSPEELSLPYDRARPPRPSGRGDGVLVGVRPDTVVALKELAASTGTSMFMVFQAAVAVLLSRLGAGTDIPLGSPVTVRDDARLDQLVGFFLNTLLLRTDVSGDPTVAELLSRVRADDLSAFENKDVPFEQVVEAVAQSRSSALNPLFQTMVVYVDGRLTESPTDGNTGTDKGEGTAPPLPTTAKFDLSFDFTEDATGVTPRVGGVIEYSTDLFDRVTVESMAQRLVMILEFMAAQQDRPLRDLDIRITTELRDLHRPAAPASTFPELFDAAVARDRSAPALRGHDGTRTFGELDLRVKTIAARLAAEGIGPEDVVVVSLPRGVVALEAIFGVLVAGAAYLPIEPGTPSERVAAMTRVAAPRRVIDDLDDPILAAAQADSVPVLRRAATVLPDHPAYVIFTSGSTGTPKGVVVPHRGLANLFASHRRMLHEPARRRAGRDRLRVGHAWSLAFDASWQPQLWLLDGHEVSIVDADTQHDAQALAGQLRAENWDFLELTPSHLRQLDGAEESMCAIGFGGEAVPDAQWQRYRELTGTDAYNLYGPTEATVDALVARAADAEHPVVGRPVDGARAYVLDPALMPVPDGVDGELYLAGAGLARGYLGRGDLTAERFVADPFAADGSRMYRTGDTVRWTRDGQLDFRGRADDQVKIRGFRVELGDVESALTSMPGVATALVVARAGRLVGYVVTDRSPEENWAGEQQAPVEPPVEPAALRAAVRAMLPDYMVPATVVVLDALPTLPNGKINRRALPEPTFEHEVRAPETDVQRRVCHAVADVLELPADQVGLDDDFAELGGDSIVAMQLVARLRAEGFTLSPRDVMVNRTIVGLAETLQRAATTPELPRVAAGVVPATPIVGWLDELTSGNAEHIGGFHQSALLTVPAGLDVDALTRALGVLVSRHHMLRARLVDTASPWHFEIPEIREDTTESGVVPEVLVVDGRDGTDCTGGDLTALAHTVRTRLDPVAGRMIAAAWSDRGSEPGRLLVAIHHLVVDGVSWRVLVPELIAAYTQLTEGVAPEDISLAQVSTDFGAWARELAVLDRSGEADLWRQIATDVDPLAVFSRPLDPARDRQGTVLRHRVEVDTDVAREILGPVGARLGVGVDEVLLGAFGAAISTPTLVDSEGHGRVEHLVPGADLTGTVGWFTAVHPIRVGGTDDAATQARSLAAQRATIPDGGVGYGLLRYGSAGEDGSTARAVTDLPSAAIEFNYVGRYRDFAFDGWSMAPESVDIGPDDEMSAGYGLIVDVATVDGPDGPRLSATWSYQPGMIDAHAIARLAERWLAALAELAKIDTAELASVHTGETEGGR</sequence>
<feature type="region of interest" description="Disordered" evidence="4">
    <location>
        <begin position="3368"/>
        <end position="3389"/>
    </location>
</feature>
<dbReference type="FunFam" id="1.10.1200.10:FF:000005">
    <property type="entry name" value="Nonribosomal peptide synthetase 1"/>
    <property type="match status" value="1"/>
</dbReference>
<dbReference type="RefSeq" id="WP_005202866.1">
    <property type="nucleotide sequence ID" value="NZ_BAFC01000022.1"/>
</dbReference>
<dbReference type="InterPro" id="IPR042099">
    <property type="entry name" value="ANL_N_sf"/>
</dbReference>
<comment type="caution">
    <text evidence="6">The sequence shown here is derived from an EMBL/GenBank/DDBJ whole genome shotgun (WGS) entry which is preliminary data.</text>
</comment>
<dbReference type="Gene3D" id="3.40.50.12780">
    <property type="entry name" value="N-terminal domain of ligase-like"/>
    <property type="match status" value="2"/>
</dbReference>
<dbReference type="Gene3D" id="1.10.1200.10">
    <property type="entry name" value="ACP-like"/>
    <property type="match status" value="3"/>
</dbReference>
<dbReference type="Gene3D" id="3.30.559.10">
    <property type="entry name" value="Chloramphenicol acetyltransferase-like domain"/>
    <property type="match status" value="5"/>
</dbReference>
<feature type="domain" description="Carrier" evidence="5">
    <location>
        <begin position="2931"/>
        <end position="3006"/>
    </location>
</feature>
<keyword evidence="2" id="KW-0596">Phosphopantetheine</keyword>
<dbReference type="Gene3D" id="3.30.559.30">
    <property type="entry name" value="Nonribosomal peptide synthetase, condensation domain"/>
    <property type="match status" value="5"/>
</dbReference>
<dbReference type="Gene3D" id="3.40.50.980">
    <property type="match status" value="2"/>
</dbReference>
<dbReference type="Pfam" id="PF00550">
    <property type="entry name" value="PP-binding"/>
    <property type="match status" value="3"/>
</dbReference>
<dbReference type="InterPro" id="IPR009081">
    <property type="entry name" value="PP-bd_ACP"/>
</dbReference>
<evidence type="ECO:0000313" key="7">
    <source>
        <dbReference type="Proteomes" id="UP000005845"/>
    </source>
</evidence>
<dbReference type="PROSITE" id="PS50075">
    <property type="entry name" value="CARRIER"/>
    <property type="match status" value="3"/>
</dbReference>
<dbReference type="PANTHER" id="PTHR45527">
    <property type="entry name" value="NONRIBOSOMAL PEPTIDE SYNTHETASE"/>
    <property type="match status" value="1"/>
</dbReference>
<dbReference type="GO" id="GO:0009239">
    <property type="term" value="P:enterobactin biosynthetic process"/>
    <property type="evidence" value="ECO:0007669"/>
    <property type="project" value="TreeGrafter"/>
</dbReference>
<feature type="region of interest" description="Disordered" evidence="4">
    <location>
        <begin position="2156"/>
        <end position="2181"/>
    </location>
</feature>
<feature type="region of interest" description="Disordered" evidence="4">
    <location>
        <begin position="688"/>
        <end position="715"/>
    </location>
</feature>
<feature type="compositionally biased region" description="Basic and acidic residues" evidence="4">
    <location>
        <begin position="16"/>
        <end position="25"/>
    </location>
</feature>
<evidence type="ECO:0000259" key="5">
    <source>
        <dbReference type="PROSITE" id="PS50075"/>
    </source>
</evidence>
<accession>H5TWD5</accession>
<dbReference type="InterPro" id="IPR001242">
    <property type="entry name" value="Condensation_dom"/>
</dbReference>
<dbReference type="NCBIfam" id="NF003417">
    <property type="entry name" value="PRK04813.1"/>
    <property type="match status" value="3"/>
</dbReference>
<dbReference type="InterPro" id="IPR036736">
    <property type="entry name" value="ACP-like_sf"/>
</dbReference>